<dbReference type="Proteomes" id="UP000815325">
    <property type="component" value="Unassembled WGS sequence"/>
</dbReference>
<keyword evidence="3" id="KW-0378">Hydrolase</keyword>
<evidence type="ECO:0000313" key="4">
    <source>
        <dbReference type="Proteomes" id="UP000815325"/>
    </source>
</evidence>
<dbReference type="SUPFAM" id="SSF52499">
    <property type="entry name" value="Isochorismatase-like hydrolases"/>
    <property type="match status" value="1"/>
</dbReference>
<dbReference type="InterPro" id="IPR036380">
    <property type="entry name" value="Isochorismatase-like_sf"/>
</dbReference>
<organism evidence="3 4">
    <name type="scientific">Dunaliella salina</name>
    <name type="common">Green alga</name>
    <name type="synonym">Protococcus salinus</name>
    <dbReference type="NCBI Taxonomy" id="3046"/>
    <lineage>
        <taxon>Eukaryota</taxon>
        <taxon>Viridiplantae</taxon>
        <taxon>Chlorophyta</taxon>
        <taxon>core chlorophytes</taxon>
        <taxon>Chlorophyceae</taxon>
        <taxon>CS clade</taxon>
        <taxon>Chlamydomonadales</taxon>
        <taxon>Dunaliellaceae</taxon>
        <taxon>Dunaliella</taxon>
    </lineage>
</organism>
<dbReference type="InterPro" id="IPR000868">
    <property type="entry name" value="Isochorismatase-like_dom"/>
</dbReference>
<dbReference type="EMBL" id="MU070146">
    <property type="protein sequence ID" value="KAF5829543.1"/>
    <property type="molecule type" value="Genomic_DNA"/>
</dbReference>
<comment type="caution">
    <text evidence="3">The sequence shown here is derived from an EMBL/GenBank/DDBJ whole genome shotgun (WGS) entry which is preliminary data.</text>
</comment>
<evidence type="ECO:0000313" key="3">
    <source>
        <dbReference type="EMBL" id="KAF5829543.1"/>
    </source>
</evidence>
<dbReference type="Pfam" id="PF00857">
    <property type="entry name" value="Isochorismatase"/>
    <property type="match status" value="1"/>
</dbReference>
<dbReference type="InterPro" id="IPR050993">
    <property type="entry name" value="Isochorismatase_domain"/>
</dbReference>
<keyword evidence="4" id="KW-1185">Reference proteome</keyword>
<comment type="similarity">
    <text evidence="1">Belongs to the isochorismatase family.</text>
</comment>
<dbReference type="PANTHER" id="PTHR14119:SF3">
    <property type="entry name" value="ISOCHORISMATASE DOMAIN-CONTAINING PROTEIN 2"/>
    <property type="match status" value="1"/>
</dbReference>
<proteinExistence type="inferred from homology"/>
<gene>
    <name evidence="3" type="ORF">DUNSADRAFT_15940</name>
</gene>
<reference evidence="3" key="1">
    <citation type="submission" date="2017-08" db="EMBL/GenBank/DDBJ databases">
        <authorList>
            <person name="Polle J.E."/>
            <person name="Barry K."/>
            <person name="Cushman J."/>
            <person name="Schmutz J."/>
            <person name="Tran D."/>
            <person name="Hathwaick L.T."/>
            <person name="Yim W.C."/>
            <person name="Jenkins J."/>
            <person name="Mckie-Krisberg Z.M."/>
            <person name="Prochnik S."/>
            <person name="Lindquist E."/>
            <person name="Dockter R.B."/>
            <person name="Adam C."/>
            <person name="Molina H."/>
            <person name="Bunkerborg J."/>
            <person name="Jin E."/>
            <person name="Buchheim M."/>
            <person name="Magnuson J."/>
        </authorList>
    </citation>
    <scope>NUCLEOTIDE SEQUENCE</scope>
    <source>
        <strain evidence="3">CCAP 19/18</strain>
    </source>
</reference>
<sequence length="197" mass="21695">MRLQFRNVITGYPSLMDTTRRTLRGATTLGMPVVATEQYPKALGHTAQELMEVMPPPFPPAGSPPPPVGTSHHRVFEKTLFSMMTPEVDAHMTQNLGHVKQVLLLGIEAHVCVLQTTLDLLERGMEVHLLVDGISSQKEHDRAVALQRMANAGAFLCTSEMALFQLTRDAKAPTFKAISALAKEPKPQPFMSLRSNL</sequence>
<protein>
    <submittedName>
        <fullName evidence="3">Isochorismatase hydrolase</fullName>
    </submittedName>
</protein>
<dbReference type="GO" id="GO:0016787">
    <property type="term" value="F:hydrolase activity"/>
    <property type="evidence" value="ECO:0007669"/>
    <property type="project" value="UniProtKB-KW"/>
</dbReference>
<dbReference type="PANTHER" id="PTHR14119">
    <property type="entry name" value="HYDROLASE"/>
    <property type="match status" value="1"/>
</dbReference>
<evidence type="ECO:0000256" key="1">
    <source>
        <dbReference type="ARBA" id="ARBA00006336"/>
    </source>
</evidence>
<dbReference type="Gene3D" id="3.40.50.850">
    <property type="entry name" value="Isochorismatase-like"/>
    <property type="match status" value="1"/>
</dbReference>
<accession>A0ABQ7G4K6</accession>
<evidence type="ECO:0000259" key="2">
    <source>
        <dbReference type="Pfam" id="PF00857"/>
    </source>
</evidence>
<name>A0ABQ7G4K6_DUNSA</name>
<feature type="domain" description="Isochorismatase-like" evidence="2">
    <location>
        <begin position="11"/>
        <end position="160"/>
    </location>
</feature>